<dbReference type="Proteomes" id="UP001310890">
    <property type="component" value="Unassembled WGS sequence"/>
</dbReference>
<dbReference type="AlphaFoldDB" id="A0AAN7TDG6"/>
<evidence type="ECO:0000313" key="2">
    <source>
        <dbReference type="EMBL" id="KAK5108359.1"/>
    </source>
</evidence>
<sequence>MLSTSKQRLHWTQRVALVRHSLHSASRSNDFTFFKTLQVESLLEGTNHVATLSNALGDVADTLLASMDNLNASLAYVHQDAFKKVYDNLKESIRGDDREVDRSRLYVDITTQKSIADRAIDKMANSAISLTNQQPEHVQDLAVNVWITGATIVADSMEISLKQMDEIALKMDDFIRLEEGWNTVCASVSCAVTALKGVFSLMDTGSSSPASDKGASARSSSVASVSGAMFRRFSNAFAAGGSSTQSSEPASRNPSIASANLSNFNRNGSMSSLTGNPVYRTPNYMRGSVGNGCPSSMPAHNDYLGHTLSIIPPTPAFEEATDPFDISVPPMPEMPDVATIQPVTMSLHQRRASQMTT</sequence>
<comment type="caution">
    <text evidence="2">The sequence shown here is derived from an EMBL/GenBank/DDBJ whole genome shotgun (WGS) entry which is preliminary data.</text>
</comment>
<protein>
    <submittedName>
        <fullName evidence="2">Uncharacterized protein</fullName>
    </submittedName>
</protein>
<name>A0AAN7TDG6_9PEZI</name>
<proteinExistence type="predicted"/>
<gene>
    <name evidence="2" type="ORF">LTR62_008389</name>
</gene>
<accession>A0AAN7TDG6</accession>
<feature type="region of interest" description="Disordered" evidence="1">
    <location>
        <begin position="241"/>
        <end position="275"/>
    </location>
</feature>
<evidence type="ECO:0000256" key="1">
    <source>
        <dbReference type="SAM" id="MobiDB-lite"/>
    </source>
</evidence>
<dbReference type="EMBL" id="JAVRRL010000088">
    <property type="protein sequence ID" value="KAK5108359.1"/>
    <property type="molecule type" value="Genomic_DNA"/>
</dbReference>
<organism evidence="2 3">
    <name type="scientific">Meristemomyces frigidus</name>
    <dbReference type="NCBI Taxonomy" id="1508187"/>
    <lineage>
        <taxon>Eukaryota</taxon>
        <taxon>Fungi</taxon>
        <taxon>Dikarya</taxon>
        <taxon>Ascomycota</taxon>
        <taxon>Pezizomycotina</taxon>
        <taxon>Dothideomycetes</taxon>
        <taxon>Dothideomycetidae</taxon>
        <taxon>Mycosphaerellales</taxon>
        <taxon>Teratosphaeriaceae</taxon>
        <taxon>Meristemomyces</taxon>
    </lineage>
</organism>
<evidence type="ECO:0000313" key="3">
    <source>
        <dbReference type="Proteomes" id="UP001310890"/>
    </source>
</evidence>
<reference evidence="2" key="1">
    <citation type="submission" date="2023-08" db="EMBL/GenBank/DDBJ databases">
        <title>Black Yeasts Isolated from many extreme environments.</title>
        <authorList>
            <person name="Coleine C."/>
            <person name="Stajich J.E."/>
            <person name="Selbmann L."/>
        </authorList>
    </citation>
    <scope>NUCLEOTIDE SEQUENCE</scope>
    <source>
        <strain evidence="2">CCFEE 5401</strain>
    </source>
</reference>